<reference evidence="2" key="1">
    <citation type="submission" date="2023-03" db="EMBL/GenBank/DDBJ databases">
        <title>Massive genome expansion in bonnet fungi (Mycena s.s.) driven by repeated elements and novel gene families across ecological guilds.</title>
        <authorList>
            <consortium name="Lawrence Berkeley National Laboratory"/>
            <person name="Harder C.B."/>
            <person name="Miyauchi S."/>
            <person name="Viragh M."/>
            <person name="Kuo A."/>
            <person name="Thoen E."/>
            <person name="Andreopoulos B."/>
            <person name="Lu D."/>
            <person name="Skrede I."/>
            <person name="Drula E."/>
            <person name="Henrissat B."/>
            <person name="Morin E."/>
            <person name="Kohler A."/>
            <person name="Barry K."/>
            <person name="LaButti K."/>
            <person name="Morin E."/>
            <person name="Salamov A."/>
            <person name="Lipzen A."/>
            <person name="Mereny Z."/>
            <person name="Hegedus B."/>
            <person name="Baldrian P."/>
            <person name="Stursova M."/>
            <person name="Weitz H."/>
            <person name="Taylor A."/>
            <person name="Grigoriev I.V."/>
            <person name="Nagy L.G."/>
            <person name="Martin F."/>
            <person name="Kauserud H."/>
        </authorList>
    </citation>
    <scope>NUCLEOTIDE SEQUENCE</scope>
    <source>
        <strain evidence="2">CBHHK002</strain>
    </source>
</reference>
<evidence type="ECO:0008006" key="4">
    <source>
        <dbReference type="Google" id="ProtNLM"/>
    </source>
</evidence>
<feature type="signal peptide" evidence="1">
    <location>
        <begin position="1"/>
        <end position="20"/>
    </location>
</feature>
<dbReference type="EMBL" id="JARIHO010000112">
    <property type="protein sequence ID" value="KAJ7302718.1"/>
    <property type="molecule type" value="Genomic_DNA"/>
</dbReference>
<accession>A0AAD6Z0L3</accession>
<keyword evidence="1" id="KW-0732">Signal</keyword>
<comment type="caution">
    <text evidence="2">The sequence shown here is derived from an EMBL/GenBank/DDBJ whole genome shotgun (WGS) entry which is preliminary data.</text>
</comment>
<organism evidence="2 3">
    <name type="scientific">Mycena albidolilacea</name>
    <dbReference type="NCBI Taxonomy" id="1033008"/>
    <lineage>
        <taxon>Eukaryota</taxon>
        <taxon>Fungi</taxon>
        <taxon>Dikarya</taxon>
        <taxon>Basidiomycota</taxon>
        <taxon>Agaricomycotina</taxon>
        <taxon>Agaricomycetes</taxon>
        <taxon>Agaricomycetidae</taxon>
        <taxon>Agaricales</taxon>
        <taxon>Marasmiineae</taxon>
        <taxon>Mycenaceae</taxon>
        <taxon>Mycena</taxon>
    </lineage>
</organism>
<gene>
    <name evidence="2" type="ORF">DFH08DRAFT_988765</name>
</gene>
<dbReference type="Proteomes" id="UP001218218">
    <property type="component" value="Unassembled WGS sequence"/>
</dbReference>
<dbReference type="AlphaFoldDB" id="A0AAD6Z0L3"/>
<feature type="chain" id="PRO_5042192174" description="Secreted protein" evidence="1">
    <location>
        <begin position="21"/>
        <end position="90"/>
    </location>
</feature>
<name>A0AAD6Z0L3_9AGAR</name>
<evidence type="ECO:0000313" key="3">
    <source>
        <dbReference type="Proteomes" id="UP001218218"/>
    </source>
</evidence>
<proteinExistence type="predicted"/>
<protein>
    <recommendedName>
        <fullName evidence="4">Secreted protein</fullName>
    </recommendedName>
</protein>
<sequence>MQCKFAIAFIVSLLAIVVSAAPVPQSGEALLPREIEHAPFVGISEVARQPEPEPESETETEEARACRMYACIWYAPSPFSSLLDFLTLSP</sequence>
<evidence type="ECO:0000313" key="2">
    <source>
        <dbReference type="EMBL" id="KAJ7302718.1"/>
    </source>
</evidence>
<evidence type="ECO:0000256" key="1">
    <source>
        <dbReference type="SAM" id="SignalP"/>
    </source>
</evidence>
<keyword evidence="3" id="KW-1185">Reference proteome</keyword>